<dbReference type="PANTHER" id="PTHR13939">
    <property type="entry name" value="NICOTINAMIDE-NUCLEOTIDE AMIDOHYDROLASE PNCC"/>
    <property type="match status" value="1"/>
</dbReference>
<reference evidence="3 4" key="1">
    <citation type="submission" date="2023-09" db="EMBL/GenBank/DDBJ databases">
        <authorList>
            <person name="Rey-Velasco X."/>
        </authorList>
    </citation>
    <scope>NUCLEOTIDE SEQUENCE [LARGE SCALE GENOMIC DNA]</scope>
    <source>
        <strain evidence="3 4">F394</strain>
    </source>
</reference>
<dbReference type="Proteomes" id="UP001267426">
    <property type="component" value="Unassembled WGS sequence"/>
</dbReference>
<dbReference type="SUPFAM" id="SSF53218">
    <property type="entry name" value="Molybdenum cofactor biosynthesis proteins"/>
    <property type="match status" value="1"/>
</dbReference>
<dbReference type="RefSeq" id="WP_311661563.1">
    <property type="nucleotide sequence ID" value="NZ_JAVRHT010000002.1"/>
</dbReference>
<proteinExistence type="inferred from homology"/>
<dbReference type="PANTHER" id="PTHR13939:SF0">
    <property type="entry name" value="NMN AMIDOHYDROLASE-LIKE PROTEIN YFAY"/>
    <property type="match status" value="1"/>
</dbReference>
<organism evidence="3 4">
    <name type="scientific">Rubrivirga litoralis</name>
    <dbReference type="NCBI Taxonomy" id="3075598"/>
    <lineage>
        <taxon>Bacteria</taxon>
        <taxon>Pseudomonadati</taxon>
        <taxon>Rhodothermota</taxon>
        <taxon>Rhodothermia</taxon>
        <taxon>Rhodothermales</taxon>
        <taxon>Rubricoccaceae</taxon>
        <taxon>Rubrivirga</taxon>
    </lineage>
</organism>
<dbReference type="InterPro" id="IPR036653">
    <property type="entry name" value="CinA-like_C"/>
</dbReference>
<dbReference type="PIRSF" id="PIRSF006728">
    <property type="entry name" value="CinA"/>
    <property type="match status" value="1"/>
</dbReference>
<dbReference type="CDD" id="cd00885">
    <property type="entry name" value="cinA"/>
    <property type="match status" value="1"/>
</dbReference>
<dbReference type="InterPro" id="IPR008136">
    <property type="entry name" value="CinA_C"/>
</dbReference>
<protein>
    <recommendedName>
        <fullName evidence="1">CinA-like protein</fullName>
    </recommendedName>
</protein>
<keyword evidence="4" id="KW-1185">Reference proteome</keyword>
<dbReference type="NCBIfam" id="TIGR00200">
    <property type="entry name" value="cinA_nterm"/>
    <property type="match status" value="1"/>
</dbReference>
<dbReference type="Gene3D" id="3.90.950.20">
    <property type="entry name" value="CinA-like"/>
    <property type="match status" value="1"/>
</dbReference>
<dbReference type="Pfam" id="PF00994">
    <property type="entry name" value="MoCF_biosynth"/>
    <property type="match status" value="1"/>
</dbReference>
<evidence type="ECO:0000313" key="4">
    <source>
        <dbReference type="Proteomes" id="UP001267426"/>
    </source>
</evidence>
<dbReference type="InterPro" id="IPR036425">
    <property type="entry name" value="MoaB/Mog-like_dom_sf"/>
</dbReference>
<comment type="similarity">
    <text evidence="1">Belongs to the CinA family.</text>
</comment>
<dbReference type="Pfam" id="PF18146">
    <property type="entry name" value="CinA_KH"/>
    <property type="match status" value="1"/>
</dbReference>
<comment type="caution">
    <text evidence="3">The sequence shown here is derived from an EMBL/GenBank/DDBJ whole genome shotgun (WGS) entry which is preliminary data.</text>
</comment>
<evidence type="ECO:0000256" key="1">
    <source>
        <dbReference type="HAMAP-Rule" id="MF_00226"/>
    </source>
</evidence>
<accession>A0ABU3BMJ8</accession>
<feature type="domain" description="MoaB/Mog" evidence="2">
    <location>
        <begin position="4"/>
        <end position="175"/>
    </location>
</feature>
<name>A0ABU3BMJ8_9BACT</name>
<sequence length="419" mass="43437">MTGHLLTVGDEILLGQIVNTNAAWLGERLAGAGVDLRRAETVGDDVDVIAAAIERAYADGAAVVVVTGGLGPTHDDVTRAAVARVFGRDLTFHPDLFAAIEARYTERGRTMPPIGRVMAEVPDGFDVLDNPKGTAPGLWGTRERAGRRDVVAVLPGVPYEMEAITEGSVLPRLRALQDGFVLSRTLLTVGRGESDLAGMLDGWTAPPGLALAYLPSLGTVRLRVTARGPDREAAQALVDEGAGALRDRLGTLVFGEGTTTLEAVVNDLLAEHGRTVAFAESCTGGAVAARVASVPGASRVLRGGVVAYDNAVKADLLGVASDALDDFGSVSEPVALQMARGVRERLGADVGVATTGVAGPTGGTPEKPVGTVWVAYADADGERAVGLRLTRDRTVNIGLTTTAALDLLRRQTLRSVGEG</sequence>
<evidence type="ECO:0000259" key="2">
    <source>
        <dbReference type="SMART" id="SM00852"/>
    </source>
</evidence>
<dbReference type="Pfam" id="PF02464">
    <property type="entry name" value="CinA"/>
    <property type="match status" value="1"/>
</dbReference>
<dbReference type="InterPro" id="IPR001453">
    <property type="entry name" value="MoaB/Mog_dom"/>
</dbReference>
<dbReference type="NCBIfam" id="TIGR00199">
    <property type="entry name" value="PncC_domain"/>
    <property type="match status" value="1"/>
</dbReference>
<dbReference type="EMBL" id="JAVRHT010000002">
    <property type="protein sequence ID" value="MDT0630455.1"/>
    <property type="molecule type" value="Genomic_DNA"/>
</dbReference>
<dbReference type="Gene3D" id="3.40.980.10">
    <property type="entry name" value="MoaB/Mog-like domain"/>
    <property type="match status" value="1"/>
</dbReference>
<dbReference type="SMART" id="SM00852">
    <property type="entry name" value="MoCF_biosynth"/>
    <property type="match status" value="1"/>
</dbReference>
<gene>
    <name evidence="3" type="ORF">RM540_01735</name>
</gene>
<evidence type="ECO:0000313" key="3">
    <source>
        <dbReference type="EMBL" id="MDT0630455.1"/>
    </source>
</evidence>
<dbReference type="InterPro" id="IPR008135">
    <property type="entry name" value="Competence-induced_CinA"/>
</dbReference>
<dbReference type="HAMAP" id="MF_00226_B">
    <property type="entry name" value="CinA_B"/>
    <property type="match status" value="1"/>
</dbReference>
<dbReference type="SUPFAM" id="SSF142433">
    <property type="entry name" value="CinA-like"/>
    <property type="match status" value="1"/>
</dbReference>
<dbReference type="InterPro" id="IPR041424">
    <property type="entry name" value="CinA_KH"/>
</dbReference>
<dbReference type="Gene3D" id="3.30.70.2860">
    <property type="match status" value="1"/>
</dbReference>
<dbReference type="InterPro" id="IPR050101">
    <property type="entry name" value="CinA"/>
</dbReference>